<dbReference type="PANTHER" id="PTHR33653:SF1">
    <property type="entry name" value="RIBONUCLEASE VAPC2"/>
    <property type="match status" value="1"/>
</dbReference>
<keyword evidence="5" id="KW-0378">Hydrolase</keyword>
<comment type="similarity">
    <text evidence="7">Belongs to the PINc/VapC protein family.</text>
</comment>
<accession>A0A806KQB7</accession>
<proteinExistence type="inferred from homology"/>
<dbReference type="AlphaFoldDB" id="A0A806KQB7"/>
<dbReference type="GO" id="GO:0004518">
    <property type="term" value="F:nuclease activity"/>
    <property type="evidence" value="ECO:0007669"/>
    <property type="project" value="UniProtKB-KW"/>
</dbReference>
<organism evidence="9">
    <name type="scientific">uncultured bacterium contig00031</name>
    <dbReference type="NCBI Taxonomy" id="1181520"/>
    <lineage>
        <taxon>Bacteria</taxon>
        <taxon>environmental samples</taxon>
    </lineage>
</organism>
<protein>
    <submittedName>
        <fullName evidence="9">Putative nucleic acid-binding protein</fullName>
    </submittedName>
</protein>
<evidence type="ECO:0000256" key="3">
    <source>
        <dbReference type="ARBA" id="ARBA00022722"/>
    </source>
</evidence>
<dbReference type="GO" id="GO:0046872">
    <property type="term" value="F:metal ion binding"/>
    <property type="evidence" value="ECO:0007669"/>
    <property type="project" value="UniProtKB-KW"/>
</dbReference>
<dbReference type="GO" id="GO:0016787">
    <property type="term" value="F:hydrolase activity"/>
    <property type="evidence" value="ECO:0007669"/>
    <property type="project" value="UniProtKB-KW"/>
</dbReference>
<sequence>MNGTKIIFDTCAVIKLLNKQYDLSILGINIDGAQVFISVIVRMELLSKRNMSEDEEKEIMGFLDDLVVVPLDEAIERKAIEIRRATSVKLPDCIVAATSIILNAVLLTDDDHLLNLSWPGLHTKNIL</sequence>
<dbReference type="InterPro" id="IPR002716">
    <property type="entry name" value="PIN_dom"/>
</dbReference>
<evidence type="ECO:0000313" key="9">
    <source>
        <dbReference type="EMBL" id="AGS53029.1"/>
    </source>
</evidence>
<evidence type="ECO:0000256" key="4">
    <source>
        <dbReference type="ARBA" id="ARBA00022723"/>
    </source>
</evidence>
<keyword evidence="6" id="KW-0460">Magnesium</keyword>
<name>A0A806KQB7_9BACT</name>
<dbReference type="Pfam" id="PF01850">
    <property type="entry name" value="PIN"/>
    <property type="match status" value="1"/>
</dbReference>
<dbReference type="SUPFAM" id="SSF88723">
    <property type="entry name" value="PIN domain-like"/>
    <property type="match status" value="1"/>
</dbReference>
<evidence type="ECO:0000256" key="5">
    <source>
        <dbReference type="ARBA" id="ARBA00022801"/>
    </source>
</evidence>
<evidence type="ECO:0000259" key="8">
    <source>
        <dbReference type="Pfam" id="PF01850"/>
    </source>
</evidence>
<dbReference type="PANTHER" id="PTHR33653">
    <property type="entry name" value="RIBONUCLEASE VAPC2"/>
    <property type="match status" value="1"/>
</dbReference>
<dbReference type="InterPro" id="IPR050556">
    <property type="entry name" value="Type_II_TA_system_RNase"/>
</dbReference>
<dbReference type="EMBL" id="JQ844219">
    <property type="protein sequence ID" value="AGS53029.1"/>
    <property type="molecule type" value="Genomic_DNA"/>
</dbReference>
<dbReference type="Gene3D" id="3.40.50.1010">
    <property type="entry name" value="5'-nuclease"/>
    <property type="match status" value="1"/>
</dbReference>
<keyword evidence="3" id="KW-0540">Nuclease</keyword>
<evidence type="ECO:0000256" key="6">
    <source>
        <dbReference type="ARBA" id="ARBA00022842"/>
    </source>
</evidence>
<comment type="cofactor">
    <cofactor evidence="1">
        <name>Mg(2+)</name>
        <dbReference type="ChEBI" id="CHEBI:18420"/>
    </cofactor>
</comment>
<dbReference type="InterPro" id="IPR029060">
    <property type="entry name" value="PIN-like_dom_sf"/>
</dbReference>
<evidence type="ECO:0000256" key="2">
    <source>
        <dbReference type="ARBA" id="ARBA00022649"/>
    </source>
</evidence>
<keyword evidence="4" id="KW-0479">Metal-binding</keyword>
<reference evidence="9" key="1">
    <citation type="submission" date="2012-03" db="EMBL/GenBank/DDBJ databases">
        <title>Functional metagenomics reveals considerable lignocellulase gene clusters in the gut microbiome of a wood-feeding higher termite.</title>
        <authorList>
            <person name="Liu N."/>
        </authorList>
    </citation>
    <scope>NUCLEOTIDE SEQUENCE</scope>
</reference>
<feature type="domain" description="PIN" evidence="8">
    <location>
        <begin position="6"/>
        <end position="115"/>
    </location>
</feature>
<evidence type="ECO:0000256" key="7">
    <source>
        <dbReference type="ARBA" id="ARBA00038093"/>
    </source>
</evidence>
<keyword evidence="2" id="KW-1277">Toxin-antitoxin system</keyword>
<dbReference type="CDD" id="cd18738">
    <property type="entry name" value="PIN_VapC4-5_FitB-like"/>
    <property type="match status" value="1"/>
</dbReference>
<evidence type="ECO:0000256" key="1">
    <source>
        <dbReference type="ARBA" id="ARBA00001946"/>
    </source>
</evidence>